<keyword evidence="2" id="KW-1185">Reference proteome</keyword>
<sequence length="80" mass="9401">MYSSTEKYFKDNWKKLQKQVKNPEVLQHLENTWLPLKEHYVPARTNHHCHLGEGFTARVEGAHAMVKLWLQKSTGTLLEV</sequence>
<evidence type="ECO:0000313" key="2">
    <source>
        <dbReference type="Proteomes" id="UP000765509"/>
    </source>
</evidence>
<dbReference type="AlphaFoldDB" id="A0A9Q3L701"/>
<accession>A0A9Q3L701</accession>
<name>A0A9Q3L701_9BASI</name>
<dbReference type="Proteomes" id="UP000765509">
    <property type="component" value="Unassembled WGS sequence"/>
</dbReference>
<dbReference type="EMBL" id="AVOT02154045">
    <property type="protein sequence ID" value="MBW0593371.1"/>
    <property type="molecule type" value="Genomic_DNA"/>
</dbReference>
<comment type="caution">
    <text evidence="1">The sequence shown here is derived from an EMBL/GenBank/DDBJ whole genome shotgun (WGS) entry which is preliminary data.</text>
</comment>
<reference evidence="1" key="1">
    <citation type="submission" date="2021-03" db="EMBL/GenBank/DDBJ databases">
        <title>Draft genome sequence of rust myrtle Austropuccinia psidii MF-1, a brazilian biotype.</title>
        <authorList>
            <person name="Quecine M.C."/>
            <person name="Pachon D.M.R."/>
            <person name="Bonatelli M.L."/>
            <person name="Correr F.H."/>
            <person name="Franceschini L.M."/>
            <person name="Leite T.F."/>
            <person name="Margarido G.R.A."/>
            <person name="Almeida C.A."/>
            <person name="Ferrarezi J.A."/>
            <person name="Labate C.A."/>
        </authorList>
    </citation>
    <scope>NUCLEOTIDE SEQUENCE</scope>
    <source>
        <strain evidence="1">MF-1</strain>
    </source>
</reference>
<organism evidence="1 2">
    <name type="scientific">Austropuccinia psidii MF-1</name>
    <dbReference type="NCBI Taxonomy" id="1389203"/>
    <lineage>
        <taxon>Eukaryota</taxon>
        <taxon>Fungi</taxon>
        <taxon>Dikarya</taxon>
        <taxon>Basidiomycota</taxon>
        <taxon>Pucciniomycotina</taxon>
        <taxon>Pucciniomycetes</taxon>
        <taxon>Pucciniales</taxon>
        <taxon>Sphaerophragmiaceae</taxon>
        <taxon>Austropuccinia</taxon>
    </lineage>
</organism>
<dbReference type="OrthoDB" id="10548956at2759"/>
<feature type="non-terminal residue" evidence="1">
    <location>
        <position position="80"/>
    </location>
</feature>
<protein>
    <submittedName>
        <fullName evidence="1">Uncharacterized protein</fullName>
    </submittedName>
</protein>
<gene>
    <name evidence="1" type="ORF">O181_133086</name>
</gene>
<proteinExistence type="predicted"/>
<evidence type="ECO:0000313" key="1">
    <source>
        <dbReference type="EMBL" id="MBW0593371.1"/>
    </source>
</evidence>